<name>A0A7W9WM53_CASDE</name>
<keyword evidence="5 13" id="KW-1133">Transmembrane helix</keyword>
<organism evidence="14 15">
    <name type="scientific">Castellaniella defragrans</name>
    <name type="common">Alcaligenes defragrans</name>
    <dbReference type="NCBI Taxonomy" id="75697"/>
    <lineage>
        <taxon>Bacteria</taxon>
        <taxon>Pseudomonadati</taxon>
        <taxon>Pseudomonadota</taxon>
        <taxon>Betaproteobacteria</taxon>
        <taxon>Burkholderiales</taxon>
        <taxon>Alcaligenaceae</taxon>
        <taxon>Castellaniella</taxon>
    </lineage>
</organism>
<gene>
    <name evidence="14" type="ORF">HNR28_000131</name>
</gene>
<keyword evidence="4" id="KW-0479">Metal-binding</keyword>
<feature type="transmembrane region" description="Helical" evidence="13">
    <location>
        <begin position="141"/>
        <end position="161"/>
    </location>
</feature>
<feature type="region of interest" description="Disordered" evidence="12">
    <location>
        <begin position="165"/>
        <end position="185"/>
    </location>
</feature>
<keyword evidence="3 13" id="KW-0812">Transmembrane</keyword>
<evidence type="ECO:0000313" key="14">
    <source>
        <dbReference type="EMBL" id="MBB6082113.1"/>
    </source>
</evidence>
<evidence type="ECO:0000256" key="1">
    <source>
        <dbReference type="ARBA" id="ARBA00004141"/>
    </source>
</evidence>
<keyword evidence="10" id="KW-1015">Disulfide bond</keyword>
<evidence type="ECO:0000256" key="9">
    <source>
        <dbReference type="ARBA" id="ARBA00023136"/>
    </source>
</evidence>
<dbReference type="GO" id="GO:0016020">
    <property type="term" value="C:membrane"/>
    <property type="evidence" value="ECO:0007669"/>
    <property type="project" value="UniProtKB-SubCell"/>
</dbReference>
<dbReference type="Proteomes" id="UP000541136">
    <property type="component" value="Unassembled WGS sequence"/>
</dbReference>
<dbReference type="GO" id="GO:0046872">
    <property type="term" value="F:metal ion binding"/>
    <property type="evidence" value="ECO:0007669"/>
    <property type="project" value="UniProtKB-KW"/>
</dbReference>
<proteinExistence type="predicted"/>
<dbReference type="PANTHER" id="PTHR35457">
    <property type="entry name" value="HEME A SYNTHASE"/>
    <property type="match status" value="1"/>
</dbReference>
<evidence type="ECO:0000256" key="6">
    <source>
        <dbReference type="ARBA" id="ARBA00023002"/>
    </source>
</evidence>
<comment type="caution">
    <text evidence="14">The sequence shown here is derived from an EMBL/GenBank/DDBJ whole genome shotgun (WGS) entry which is preliminary data.</text>
</comment>
<feature type="compositionally biased region" description="Low complexity" evidence="12">
    <location>
        <begin position="64"/>
        <end position="77"/>
    </location>
</feature>
<feature type="transmembrane region" description="Helical" evidence="13">
    <location>
        <begin position="192"/>
        <end position="213"/>
    </location>
</feature>
<dbReference type="GO" id="GO:0016491">
    <property type="term" value="F:oxidoreductase activity"/>
    <property type="evidence" value="ECO:0007669"/>
    <property type="project" value="UniProtKB-KW"/>
</dbReference>
<keyword evidence="2" id="KW-1003">Cell membrane</keyword>
<evidence type="ECO:0000256" key="8">
    <source>
        <dbReference type="ARBA" id="ARBA00023133"/>
    </source>
</evidence>
<dbReference type="EMBL" id="JACHIB010000001">
    <property type="protein sequence ID" value="MBB6082113.1"/>
    <property type="molecule type" value="Genomic_DNA"/>
</dbReference>
<comment type="subcellular location">
    <subcellularLocation>
        <location evidence="1">Membrane</location>
        <topology evidence="1">Multi-pass membrane protein</topology>
    </subcellularLocation>
</comment>
<sequence>MSELAPLPGRTPSRPAGRLMLLRGMAWTCAVLVLVIIGLSAHIRLTRTAPACEPWPQCQDSLSQAPRAQPPAGAREPSPAVRMAHRVTASATLLLVLAMLATTLSARPALRAEGRLVLGMLGLTLFLAVLGRWGGSSLHPAVTLGNLLGGFCLFALGTRLARTATPTPTPAGSGGQGGRDGQAPPRRWVRPAILLVLAQIALGSLMGADIAWLQTTHRVTGLALVALLLTLSWRVRRQGGRALAAALAVLPVLLAILGLALTAPAPPLALILAHNLCAALLLAALAGIRR</sequence>
<evidence type="ECO:0000256" key="12">
    <source>
        <dbReference type="SAM" id="MobiDB-lite"/>
    </source>
</evidence>
<feature type="transmembrane region" description="Helical" evidence="13">
    <location>
        <begin position="268"/>
        <end position="288"/>
    </location>
</feature>
<evidence type="ECO:0000256" key="5">
    <source>
        <dbReference type="ARBA" id="ARBA00022989"/>
    </source>
</evidence>
<keyword evidence="7" id="KW-0408">Iron</keyword>
<keyword evidence="6" id="KW-0560">Oxidoreductase</keyword>
<dbReference type="AlphaFoldDB" id="A0A7W9WM53"/>
<dbReference type="PANTHER" id="PTHR35457:SF1">
    <property type="entry name" value="HEME A SYNTHASE"/>
    <property type="match status" value="1"/>
</dbReference>
<feature type="transmembrane region" description="Helical" evidence="13">
    <location>
        <begin position="116"/>
        <end position="135"/>
    </location>
</feature>
<dbReference type="GO" id="GO:0006784">
    <property type="term" value="P:heme A biosynthetic process"/>
    <property type="evidence" value="ECO:0007669"/>
    <property type="project" value="InterPro"/>
</dbReference>
<protein>
    <submittedName>
        <fullName evidence="14">Cytochrome c oxidase assembly protein subunit 15</fullName>
    </submittedName>
</protein>
<keyword evidence="9 13" id="KW-0472">Membrane</keyword>
<dbReference type="InterPro" id="IPR050450">
    <property type="entry name" value="COX15/CtaA_HemeA_synthase"/>
</dbReference>
<dbReference type="InterPro" id="IPR003780">
    <property type="entry name" value="COX15/CtaA_fam"/>
</dbReference>
<feature type="transmembrane region" description="Helical" evidence="13">
    <location>
        <begin position="219"/>
        <end position="235"/>
    </location>
</feature>
<dbReference type="Pfam" id="PF02628">
    <property type="entry name" value="COX15-CtaA"/>
    <property type="match status" value="1"/>
</dbReference>
<feature type="transmembrane region" description="Helical" evidence="13">
    <location>
        <begin position="21"/>
        <end position="41"/>
    </location>
</feature>
<evidence type="ECO:0000256" key="10">
    <source>
        <dbReference type="ARBA" id="ARBA00023157"/>
    </source>
</evidence>
<accession>A0A7W9WM53</accession>
<keyword evidence="8" id="KW-0350">Heme biosynthesis</keyword>
<evidence type="ECO:0000313" key="15">
    <source>
        <dbReference type="Proteomes" id="UP000541136"/>
    </source>
</evidence>
<feature type="transmembrane region" description="Helical" evidence="13">
    <location>
        <begin position="83"/>
        <end position="104"/>
    </location>
</feature>
<evidence type="ECO:0000256" key="2">
    <source>
        <dbReference type="ARBA" id="ARBA00022475"/>
    </source>
</evidence>
<dbReference type="RefSeq" id="WP_052355537.1">
    <property type="nucleotide sequence ID" value="NZ_JACHIB010000001.1"/>
</dbReference>
<feature type="region of interest" description="Disordered" evidence="12">
    <location>
        <begin position="59"/>
        <end position="79"/>
    </location>
</feature>
<feature type="transmembrane region" description="Helical" evidence="13">
    <location>
        <begin position="242"/>
        <end position="262"/>
    </location>
</feature>
<evidence type="ECO:0000256" key="3">
    <source>
        <dbReference type="ARBA" id="ARBA00022692"/>
    </source>
</evidence>
<evidence type="ECO:0000256" key="7">
    <source>
        <dbReference type="ARBA" id="ARBA00023004"/>
    </source>
</evidence>
<comment type="pathway">
    <text evidence="11">Porphyrin-containing compound metabolism.</text>
</comment>
<evidence type="ECO:0000256" key="4">
    <source>
        <dbReference type="ARBA" id="ARBA00022723"/>
    </source>
</evidence>
<evidence type="ECO:0000256" key="11">
    <source>
        <dbReference type="ARBA" id="ARBA00023444"/>
    </source>
</evidence>
<evidence type="ECO:0000256" key="13">
    <source>
        <dbReference type="SAM" id="Phobius"/>
    </source>
</evidence>
<reference evidence="14 15" key="1">
    <citation type="submission" date="2020-08" db="EMBL/GenBank/DDBJ databases">
        <title>Genomic Encyclopedia of Type Strains, Phase IV (KMG-IV): sequencing the most valuable type-strain genomes for metagenomic binning, comparative biology and taxonomic classification.</title>
        <authorList>
            <person name="Goeker M."/>
        </authorList>
    </citation>
    <scope>NUCLEOTIDE SEQUENCE [LARGE SCALE GENOMIC DNA]</scope>
    <source>
        <strain evidence="14 15">DSM 12141</strain>
    </source>
</reference>